<dbReference type="PROSITE" id="PS51257">
    <property type="entry name" value="PROKAR_LIPOPROTEIN"/>
    <property type="match status" value="1"/>
</dbReference>
<proteinExistence type="inferred from homology"/>
<sequence>MRTVFSNCFHRLRAGSQCLSIVLVLVWSLGLVACSSTLELPGAVMPPVPTAYRNADGARDDREPGDAVSAVSTEWWKRYGSAELDALVDRALANHPDLRIATAQVVQAKIRADQTAANGLPAVVVPIHIVNQSSSGTSDTQKSSQIGLQASYTVDVWGEQRAAADSAILQVWRAVYARDDLERGIVGNLVSAYIAYLSAQDSLALARETLSLLERILHTIEQRVELGDAAQDELEQQHAAVAQQQVAIAAMENTCDEAQTAVARWVGALPAELVLHETSVDALVLPRVDVGVPSSLLLHRPDVRMVEARMQAARANIDVARAQMLPKVELGVQAGYSGWSLAGLVHPDNLFWNTVGSLTATLFDGGRREGEKAFASAYYEEMTETYRQTIAQSVREVESAIDLQRSAHVRWKAQKRAVRASLALFRLATESFELGAIDARGLLEARRNLQHSQDELQRARSDALRGFAHLHQALGVMAAREKDNTRYSVALASGDTLATDRAQDWRMGQWMVRLQGMYHRAAVDATARDTRARWPQAMRGRSVVAERSGYLEREDGVFDAWYRVAVAGWPDREAATAFCNDLLAARQPCQVLAPDAEIADDASGH</sequence>
<evidence type="ECO:0000313" key="3">
    <source>
        <dbReference type="EMBL" id="AGX87270.1"/>
    </source>
</evidence>
<dbReference type="STRING" id="946483.Cenrod_1177"/>
<dbReference type="RefSeq" id="WP_022772090.1">
    <property type="nucleotide sequence ID" value="NC_022576.1"/>
</dbReference>
<keyword evidence="2" id="KW-1134">Transmembrane beta strand</keyword>
<dbReference type="Proteomes" id="UP000017184">
    <property type="component" value="Chromosome"/>
</dbReference>
<keyword evidence="4" id="KW-1185">Reference proteome</keyword>
<dbReference type="AlphaFoldDB" id="U5N7H8"/>
<keyword evidence="2" id="KW-0472">Membrane</keyword>
<dbReference type="NCBIfam" id="TIGR01845">
    <property type="entry name" value="outer_NodT"/>
    <property type="match status" value="1"/>
</dbReference>
<accession>U5N7H8</accession>
<dbReference type="KEGG" id="cbx:Cenrod_1177"/>
<dbReference type="PANTHER" id="PTHR30203">
    <property type="entry name" value="OUTER MEMBRANE CATION EFFLUX PROTEIN"/>
    <property type="match status" value="1"/>
</dbReference>
<dbReference type="EMBL" id="CP004885">
    <property type="protein sequence ID" value="AGX87270.1"/>
    <property type="molecule type" value="Genomic_DNA"/>
</dbReference>
<dbReference type="InterPro" id="IPR010131">
    <property type="entry name" value="MdtP/NodT-like"/>
</dbReference>
<evidence type="ECO:0000313" key="4">
    <source>
        <dbReference type="Proteomes" id="UP000017184"/>
    </source>
</evidence>
<organism evidence="3 4">
    <name type="scientific">Candidatus Symbiobacter mobilis CR</name>
    <dbReference type="NCBI Taxonomy" id="946483"/>
    <lineage>
        <taxon>Bacteria</taxon>
        <taxon>Pseudomonadati</taxon>
        <taxon>Pseudomonadota</taxon>
        <taxon>Betaproteobacteria</taxon>
        <taxon>Burkholderiales</taxon>
        <taxon>Comamonadaceae</taxon>
    </lineage>
</organism>
<comment type="subcellular location">
    <subcellularLocation>
        <location evidence="2">Cell membrane</location>
        <topology evidence="2">Lipid-anchor</topology>
    </subcellularLocation>
</comment>
<dbReference type="Gene3D" id="1.20.1600.10">
    <property type="entry name" value="Outer membrane efflux proteins (OEP)"/>
    <property type="match status" value="1"/>
</dbReference>
<dbReference type="Gene3D" id="2.20.200.10">
    <property type="entry name" value="Outer membrane efflux proteins (OEP)"/>
    <property type="match status" value="1"/>
</dbReference>
<dbReference type="HOGENOM" id="CLU_012817_13_1_4"/>
<evidence type="ECO:0000256" key="1">
    <source>
        <dbReference type="ARBA" id="ARBA00007613"/>
    </source>
</evidence>
<keyword evidence="2" id="KW-0449">Lipoprotein</keyword>
<gene>
    <name evidence="3" type="ORF">Cenrod_1177</name>
</gene>
<dbReference type="GO" id="GO:0015562">
    <property type="term" value="F:efflux transmembrane transporter activity"/>
    <property type="evidence" value="ECO:0007669"/>
    <property type="project" value="InterPro"/>
</dbReference>
<dbReference type="SUPFAM" id="SSF56954">
    <property type="entry name" value="Outer membrane efflux proteins (OEP)"/>
    <property type="match status" value="1"/>
</dbReference>
<reference evidence="3 4" key="1">
    <citation type="journal article" date="2013" name="Genome Biol.">
        <title>Genomic analysis reveals key aspects of prokaryotic symbiosis in the phototrophic consortium "Chlorochromatium aggregatum".</title>
        <authorList>
            <person name="Liu Z."/>
            <person name="Muller J."/>
            <person name="Li T."/>
            <person name="Alvey R.M."/>
            <person name="Vogl K."/>
            <person name="Frigaard N.U."/>
            <person name="Rockwell N.C."/>
            <person name="Boyd E.S."/>
            <person name="Tomsho L.P."/>
            <person name="Schuster S.C."/>
            <person name="Henke P."/>
            <person name="Rohde M."/>
            <person name="Overmann J."/>
            <person name="Bryant D.A."/>
        </authorList>
    </citation>
    <scope>NUCLEOTIDE SEQUENCE [LARGE SCALE GENOMIC DNA]</scope>
    <source>
        <strain evidence="3">CR</strain>
    </source>
</reference>
<dbReference type="eggNOG" id="COG1538">
    <property type="taxonomic scope" value="Bacteria"/>
</dbReference>
<dbReference type="Pfam" id="PF02321">
    <property type="entry name" value="OEP"/>
    <property type="match status" value="2"/>
</dbReference>
<dbReference type="GO" id="GO:0005886">
    <property type="term" value="C:plasma membrane"/>
    <property type="evidence" value="ECO:0007669"/>
    <property type="project" value="UniProtKB-SubCell"/>
</dbReference>
<protein>
    <submittedName>
        <fullName evidence="3">Outer membrane protein</fullName>
    </submittedName>
</protein>
<evidence type="ECO:0000256" key="2">
    <source>
        <dbReference type="RuleBase" id="RU362097"/>
    </source>
</evidence>
<keyword evidence="2" id="KW-0812">Transmembrane</keyword>
<dbReference type="PANTHER" id="PTHR30203:SF33">
    <property type="entry name" value="BLR4455 PROTEIN"/>
    <property type="match status" value="1"/>
</dbReference>
<comment type="similarity">
    <text evidence="1 2">Belongs to the outer membrane factor (OMF) (TC 1.B.17) family.</text>
</comment>
<dbReference type="InterPro" id="IPR003423">
    <property type="entry name" value="OMP_efflux"/>
</dbReference>
<keyword evidence="2" id="KW-0564">Palmitate</keyword>
<dbReference type="OrthoDB" id="9770517at2"/>
<name>U5N7H8_9BURK</name>